<dbReference type="PANTHER" id="PTHR34980">
    <property type="entry name" value="INNER MEMBRANE PROTEIN-RELATED-RELATED"/>
    <property type="match status" value="1"/>
</dbReference>
<dbReference type="RefSeq" id="WP_176029539.1">
    <property type="nucleotide sequence ID" value="NZ_JBHSJV010000001.1"/>
</dbReference>
<keyword evidence="1" id="KW-0812">Transmembrane</keyword>
<keyword evidence="1" id="KW-1133">Transmembrane helix</keyword>
<keyword evidence="1" id="KW-0472">Membrane</keyword>
<dbReference type="EMBL" id="JBHULX010000003">
    <property type="protein sequence ID" value="MFD2590017.1"/>
    <property type="molecule type" value="Genomic_DNA"/>
</dbReference>
<dbReference type="PANTHER" id="PTHR34980:SF2">
    <property type="entry name" value="INNER MEMBRANE PROTEIN YHAH-RELATED"/>
    <property type="match status" value="1"/>
</dbReference>
<feature type="transmembrane region" description="Helical" evidence="1">
    <location>
        <begin position="196"/>
        <end position="215"/>
    </location>
</feature>
<feature type="transmembrane region" description="Helical" evidence="1">
    <location>
        <begin position="23"/>
        <end position="48"/>
    </location>
</feature>
<reference evidence="3" key="1">
    <citation type="journal article" date="2019" name="Int. J. Syst. Evol. Microbiol.">
        <title>The Global Catalogue of Microorganisms (GCM) 10K type strain sequencing project: providing services to taxonomists for standard genome sequencing and annotation.</title>
        <authorList>
            <consortium name="The Broad Institute Genomics Platform"/>
            <consortium name="The Broad Institute Genome Sequencing Center for Infectious Disease"/>
            <person name="Wu L."/>
            <person name="Ma J."/>
        </authorList>
    </citation>
    <scope>NUCLEOTIDE SEQUENCE [LARGE SCALE GENOMIC DNA]</scope>
    <source>
        <strain evidence="3">KCTC 42423</strain>
    </source>
</reference>
<dbReference type="Proteomes" id="UP001597459">
    <property type="component" value="Unassembled WGS sequence"/>
</dbReference>
<evidence type="ECO:0000313" key="2">
    <source>
        <dbReference type="EMBL" id="MFD2590017.1"/>
    </source>
</evidence>
<comment type="caution">
    <text evidence="2">The sequence shown here is derived from an EMBL/GenBank/DDBJ whole genome shotgun (WGS) entry which is preliminary data.</text>
</comment>
<dbReference type="Pfam" id="PF05656">
    <property type="entry name" value="DUF805"/>
    <property type="match status" value="1"/>
</dbReference>
<sequence length="220" mass="25082">MNWYITALNKYAEFNGRARRKEYWFFALFNLLFAIVAIILDNVLGIAIREIGYGPLYGIYALATIIPGLAVAVRRLHDIGKSGWMILIAFIPFIGAIWLLILFTTDSDPGENEYGPNPKQFEDIAPIEEQSSNGDLILILVVSWMLFSRTFYTFLPKIIDNFYSLGWFKPLSTLMGLVWSCIPLALGFIVKDKTKQLLVFILGGVYILLELYSLITQFLF</sequence>
<evidence type="ECO:0000313" key="3">
    <source>
        <dbReference type="Proteomes" id="UP001597459"/>
    </source>
</evidence>
<protein>
    <submittedName>
        <fullName evidence="2">DUF805 domain-containing protein</fullName>
    </submittedName>
</protein>
<organism evidence="2 3">
    <name type="scientific">Aquimarina hainanensis</name>
    <dbReference type="NCBI Taxonomy" id="1578017"/>
    <lineage>
        <taxon>Bacteria</taxon>
        <taxon>Pseudomonadati</taxon>
        <taxon>Bacteroidota</taxon>
        <taxon>Flavobacteriia</taxon>
        <taxon>Flavobacteriales</taxon>
        <taxon>Flavobacteriaceae</taxon>
        <taxon>Aquimarina</taxon>
    </lineage>
</organism>
<name>A0ABW5N331_9FLAO</name>
<feature type="transmembrane region" description="Helical" evidence="1">
    <location>
        <begin position="84"/>
        <end position="103"/>
    </location>
</feature>
<proteinExistence type="predicted"/>
<gene>
    <name evidence="2" type="ORF">ACFSTE_04195</name>
</gene>
<accession>A0ABW5N331</accession>
<feature type="transmembrane region" description="Helical" evidence="1">
    <location>
        <begin position="54"/>
        <end position="72"/>
    </location>
</feature>
<keyword evidence="3" id="KW-1185">Reference proteome</keyword>
<dbReference type="InterPro" id="IPR008523">
    <property type="entry name" value="DUF805"/>
</dbReference>
<evidence type="ECO:0000256" key="1">
    <source>
        <dbReference type="SAM" id="Phobius"/>
    </source>
</evidence>
<feature type="transmembrane region" description="Helical" evidence="1">
    <location>
        <begin position="167"/>
        <end position="190"/>
    </location>
</feature>